<organism evidence="2 3">
    <name type="scientific">Streptomyces glycanivorans</name>
    <dbReference type="NCBI Taxonomy" id="3033808"/>
    <lineage>
        <taxon>Bacteria</taxon>
        <taxon>Bacillati</taxon>
        <taxon>Actinomycetota</taxon>
        <taxon>Actinomycetes</taxon>
        <taxon>Kitasatosporales</taxon>
        <taxon>Streptomycetaceae</taxon>
        <taxon>Streptomyces</taxon>
    </lineage>
</organism>
<evidence type="ECO:0008006" key="4">
    <source>
        <dbReference type="Google" id="ProtNLM"/>
    </source>
</evidence>
<accession>A0ABY9JMF1</accession>
<gene>
    <name evidence="2" type="ORF">P8A20_32130</name>
</gene>
<keyword evidence="3" id="KW-1185">Reference proteome</keyword>
<reference evidence="2 3" key="1">
    <citation type="submission" date="2023-03" db="EMBL/GenBank/DDBJ databases">
        <title>Isolation and description of six Streptomyces strains from soil environments, able to metabolize different microbial glucans.</title>
        <authorList>
            <person name="Widen T."/>
            <person name="Larsbrink J."/>
        </authorList>
    </citation>
    <scope>NUCLEOTIDE SEQUENCE [LARGE SCALE GENOMIC DNA]</scope>
    <source>
        <strain evidence="2 3">Alt3</strain>
    </source>
</reference>
<dbReference type="Proteomes" id="UP001224433">
    <property type="component" value="Chromosome"/>
</dbReference>
<protein>
    <recommendedName>
        <fullName evidence="4">XRE family transcriptional regulator</fullName>
    </recommendedName>
</protein>
<dbReference type="EMBL" id="CP120983">
    <property type="protein sequence ID" value="WLQ67929.1"/>
    <property type="molecule type" value="Genomic_DNA"/>
</dbReference>
<feature type="region of interest" description="Disordered" evidence="1">
    <location>
        <begin position="31"/>
        <end position="55"/>
    </location>
</feature>
<evidence type="ECO:0000313" key="2">
    <source>
        <dbReference type="EMBL" id="WLQ67929.1"/>
    </source>
</evidence>
<evidence type="ECO:0000313" key="3">
    <source>
        <dbReference type="Proteomes" id="UP001224433"/>
    </source>
</evidence>
<dbReference type="RefSeq" id="WP_187282338.1">
    <property type="nucleotide sequence ID" value="NZ_CP120983.1"/>
</dbReference>
<feature type="compositionally biased region" description="Polar residues" evidence="1">
    <location>
        <begin position="46"/>
        <end position="55"/>
    </location>
</feature>
<evidence type="ECO:0000256" key="1">
    <source>
        <dbReference type="SAM" id="MobiDB-lite"/>
    </source>
</evidence>
<name>A0ABY9JMF1_9ACTN</name>
<proteinExistence type="predicted"/>
<sequence>MQPEDEPGTAMVAALGRLVRRTAGMERAELGAGPGYAAPIPPLTTCPMSQPSEAR</sequence>